<dbReference type="Proteomes" id="UP000002700">
    <property type="component" value="Chromosome I"/>
</dbReference>
<dbReference type="EMBL" id="CP000124">
    <property type="protein sequence ID" value="ABA49885.1"/>
    <property type="molecule type" value="Genomic_DNA"/>
</dbReference>
<proteinExistence type="predicted"/>
<feature type="compositionally biased region" description="Polar residues" evidence="1">
    <location>
        <begin position="658"/>
        <end position="667"/>
    </location>
</feature>
<sequence>MFLSGQELLAGGNPGAPVIQQIFHGLLERNLGLPTGDGLEFPRVRNLQIRIDRAQPLRIRLDADDVLGSRHGDQRVEHLADRAGIRAANVVIGARNRVDRHEHVIRAYRISYVGKRAQRVEVASLHDRRNQPALDHRDLLGKRRFGKHVATTRAGMREHPRGHHGHVVRFGIVPADQVRTHLGDGIRRCRMERALFIDRQLFAGHPPEHFGRRANMRDGVDVVLAQRFQHVGRSLDVGLQRVERRIEAGFRVALRGQVEHEIGRRLLDGLVNREVIAQIAVHQADPVLLVDTRKQVRNVVERAAPTAQAVDFPIRILQQKVGQMRPHHPRNTSNQNTLCHIAPLIRQLEINRFAKTAGAPPQQFLETSRTYINDTRSIDEEIALGLAESIIQLRRCQISDLFDEIFASDQLRPNEIDHSLVDRIPALDQRNNPLHDVAQVHDTARKRLEYVGPLPFLRTTEQILSKSITEREHVGKPNHLDGRILAELGLHPALHRAISAGRRQFGFLAQQLLASPVDRIAGEKNDTCASSHYAADQCQGARHIHLECRLIILCTRVRRRYGRGDCNNVSRAHLFVWKRLGAGQRENDVGAIARRSSQRSPAPAACIEQCLADVARAAHQKYLHDSKALRNAVRTQRRFAATRSKNAETSAFGERSNHSNCSRRYGS</sequence>
<name>Q3JP39_BURP1</name>
<evidence type="ECO:0000313" key="3">
    <source>
        <dbReference type="Proteomes" id="UP000002700"/>
    </source>
</evidence>
<reference evidence="2 3" key="1">
    <citation type="submission" date="2005-09" db="EMBL/GenBank/DDBJ databases">
        <authorList>
            <person name="Woods D.E."/>
            <person name="Nierman W.C."/>
        </authorList>
    </citation>
    <scope>NUCLEOTIDE SEQUENCE [LARGE SCALE GENOMIC DNA]</scope>
    <source>
        <strain evidence="2 3">1710b</strain>
    </source>
</reference>
<dbReference type="EnsemblBacteria" id="ABA49885">
    <property type="protein sequence ID" value="ABA49885"/>
    <property type="gene ID" value="BURPS1710b_3294"/>
</dbReference>
<evidence type="ECO:0000256" key="1">
    <source>
        <dbReference type="SAM" id="MobiDB-lite"/>
    </source>
</evidence>
<dbReference type="KEGG" id="bpm:BURPS1710b_3294"/>
<gene>
    <name evidence="2" type="ordered locus">BURPS1710b_3294</name>
</gene>
<organism evidence="2 3">
    <name type="scientific">Burkholderia pseudomallei (strain 1710b)</name>
    <dbReference type="NCBI Taxonomy" id="320372"/>
    <lineage>
        <taxon>Bacteria</taxon>
        <taxon>Pseudomonadati</taxon>
        <taxon>Pseudomonadota</taxon>
        <taxon>Betaproteobacteria</taxon>
        <taxon>Burkholderiales</taxon>
        <taxon>Burkholderiaceae</taxon>
        <taxon>Burkholderia</taxon>
        <taxon>pseudomallei group</taxon>
    </lineage>
</organism>
<feature type="region of interest" description="Disordered" evidence="1">
    <location>
        <begin position="640"/>
        <end position="667"/>
    </location>
</feature>
<accession>Q3JP39</accession>
<evidence type="ECO:0000313" key="2">
    <source>
        <dbReference type="EMBL" id="ABA49885.1"/>
    </source>
</evidence>
<protein>
    <submittedName>
        <fullName evidence="2">Uncharacterized protein</fullName>
    </submittedName>
</protein>
<dbReference type="AlphaFoldDB" id="Q3JP39"/>
<dbReference type="HOGENOM" id="CLU_411442_0_0_4"/>